<dbReference type="SUPFAM" id="SSF54495">
    <property type="entry name" value="UBC-like"/>
    <property type="match status" value="1"/>
</dbReference>
<evidence type="ECO:0000313" key="4">
    <source>
        <dbReference type="Proteomes" id="UP000001645"/>
    </source>
</evidence>
<feature type="region of interest" description="Disordered" evidence="1">
    <location>
        <begin position="201"/>
        <end position="226"/>
    </location>
</feature>
<dbReference type="RefSeq" id="XP_010709585.1">
    <property type="nucleotide sequence ID" value="XM_010711283.3"/>
</dbReference>
<reference evidence="3" key="3">
    <citation type="submission" date="2025-09" db="UniProtKB">
        <authorList>
            <consortium name="Ensembl"/>
        </authorList>
    </citation>
    <scope>IDENTIFICATION</scope>
</reference>
<dbReference type="PROSITE" id="PS50127">
    <property type="entry name" value="UBC_2"/>
    <property type="match status" value="1"/>
</dbReference>
<organism evidence="3 4">
    <name type="scientific">Meleagris gallopavo</name>
    <name type="common">Wild turkey</name>
    <dbReference type="NCBI Taxonomy" id="9103"/>
    <lineage>
        <taxon>Eukaryota</taxon>
        <taxon>Metazoa</taxon>
        <taxon>Chordata</taxon>
        <taxon>Craniata</taxon>
        <taxon>Vertebrata</taxon>
        <taxon>Euteleostomi</taxon>
        <taxon>Archelosauria</taxon>
        <taxon>Archosauria</taxon>
        <taxon>Dinosauria</taxon>
        <taxon>Saurischia</taxon>
        <taxon>Theropoda</taxon>
        <taxon>Coelurosauria</taxon>
        <taxon>Aves</taxon>
        <taxon>Neognathae</taxon>
        <taxon>Galloanserae</taxon>
        <taxon>Galliformes</taxon>
        <taxon>Phasianidae</taxon>
        <taxon>Meleagridinae</taxon>
        <taxon>Meleagris</taxon>
    </lineage>
</organism>
<evidence type="ECO:0000313" key="3">
    <source>
        <dbReference type="Ensembl" id="ENSMGAP00000030487.1"/>
    </source>
</evidence>
<dbReference type="GeneTree" id="ENSGT00940000165322"/>
<name>A0A803YFE0_MELGA</name>
<dbReference type="KEGG" id="mgp:104911082"/>
<dbReference type="InterPro" id="IPR000608">
    <property type="entry name" value="UBC"/>
</dbReference>
<protein>
    <submittedName>
        <fullName evidence="3">Ubiquitin conjugating enzyme E2 L6</fullName>
    </submittedName>
</protein>
<dbReference type="InParanoid" id="A0A803YFE0"/>
<reference evidence="3" key="2">
    <citation type="submission" date="2025-08" db="UniProtKB">
        <authorList>
            <consortium name="Ensembl"/>
        </authorList>
    </citation>
    <scope>IDENTIFICATION</scope>
</reference>
<dbReference type="InterPro" id="IPR016135">
    <property type="entry name" value="UBQ-conjugating_enzyme/RWD"/>
</dbReference>
<evidence type="ECO:0000259" key="2">
    <source>
        <dbReference type="PROSITE" id="PS50127"/>
    </source>
</evidence>
<dbReference type="CTD" id="9246"/>
<gene>
    <name evidence="3" type="primary">UBE2L6</name>
</gene>
<sequence length="226" mass="25775">MPTAGRAAPRVPVRRFRFRFPDGVRTARRRVPKGETARLGAWRGGWHSPFWGDRGLLRPGAEPGGVSLPRPHPLTRARPQELEEVRRWGGVRDLHLVDRDVLRWRGLLLPNNPPYNTGAFRFELTFSPHHPFEPPRARLLTSIHHPGVLPDGTVCQPLTSPENWEPITCATHVLQDLLLLLDNPGTERVLRPELARELSERPEAFLHQAKEHTRRYAEPRPDTLGP</sequence>
<dbReference type="Proteomes" id="UP000001645">
    <property type="component" value="Chromosome 5"/>
</dbReference>
<accession>A0A803YFE0</accession>
<dbReference type="InterPro" id="IPR050113">
    <property type="entry name" value="Ub_conjugating_enzyme"/>
</dbReference>
<evidence type="ECO:0000256" key="1">
    <source>
        <dbReference type="SAM" id="MobiDB-lite"/>
    </source>
</evidence>
<dbReference type="Pfam" id="PF00179">
    <property type="entry name" value="UQ_con"/>
    <property type="match status" value="1"/>
</dbReference>
<dbReference type="SMART" id="SM00212">
    <property type="entry name" value="UBCc"/>
    <property type="match status" value="1"/>
</dbReference>
<dbReference type="PANTHER" id="PTHR24067">
    <property type="entry name" value="UBIQUITIN-CONJUGATING ENZYME E2"/>
    <property type="match status" value="1"/>
</dbReference>
<feature type="domain" description="UBC core" evidence="2">
    <location>
        <begin position="73"/>
        <end position="218"/>
    </location>
</feature>
<keyword evidence="4" id="KW-1185">Reference proteome</keyword>
<dbReference type="GeneID" id="104911082"/>
<reference evidence="3 4" key="1">
    <citation type="journal article" date="2010" name="PLoS Biol.">
        <title>Multi-platform next-generation sequencing of the domestic turkey (Meleagris gallopavo): genome assembly and analysis.</title>
        <authorList>
            <person name="Dalloul R.A."/>
            <person name="Long J.A."/>
            <person name="Zimin A.V."/>
            <person name="Aslam L."/>
            <person name="Beal K."/>
            <person name="Blomberg L.A."/>
            <person name="Bouffard P."/>
            <person name="Burt D.W."/>
            <person name="Crasta O."/>
            <person name="Crooijmans R.P."/>
            <person name="Cooper K."/>
            <person name="Coulombe R.A."/>
            <person name="De S."/>
            <person name="Delany M.E."/>
            <person name="Dodgson J.B."/>
            <person name="Dong J.J."/>
            <person name="Evans C."/>
            <person name="Frederickson K.M."/>
            <person name="Flicek P."/>
            <person name="Florea L."/>
            <person name="Folkerts O."/>
            <person name="Groenen M.A."/>
            <person name="Harkins T.T."/>
            <person name="Herrero J."/>
            <person name="Hoffmann S."/>
            <person name="Megens H.J."/>
            <person name="Jiang A."/>
            <person name="de Jong P."/>
            <person name="Kaiser P."/>
            <person name="Kim H."/>
            <person name="Kim K.W."/>
            <person name="Kim S."/>
            <person name="Langenberger D."/>
            <person name="Lee M.K."/>
            <person name="Lee T."/>
            <person name="Mane S."/>
            <person name="Marcais G."/>
            <person name="Marz M."/>
            <person name="McElroy A.P."/>
            <person name="Modise T."/>
            <person name="Nefedov M."/>
            <person name="Notredame C."/>
            <person name="Paton I.R."/>
            <person name="Payne W.S."/>
            <person name="Pertea G."/>
            <person name="Prickett D."/>
            <person name="Puiu D."/>
            <person name="Qioa D."/>
            <person name="Raineri E."/>
            <person name="Ruffier M."/>
            <person name="Salzberg S.L."/>
            <person name="Schatz M.C."/>
            <person name="Scheuring C."/>
            <person name="Schmidt C.J."/>
            <person name="Schroeder S."/>
            <person name="Searle S.M."/>
            <person name="Smith E.J."/>
            <person name="Smith J."/>
            <person name="Sonstegard T.S."/>
            <person name="Stadler P.F."/>
            <person name="Tafer H."/>
            <person name="Tu Z.J."/>
            <person name="Van Tassell C.P."/>
            <person name="Vilella A.J."/>
            <person name="Williams K.P."/>
            <person name="Yorke J.A."/>
            <person name="Zhang L."/>
            <person name="Zhang H.B."/>
            <person name="Zhang X."/>
            <person name="Zhang Y."/>
            <person name="Reed K.M."/>
        </authorList>
    </citation>
    <scope>NUCLEOTIDE SEQUENCE [LARGE SCALE GENOMIC DNA]</scope>
</reference>
<dbReference type="Gene3D" id="3.10.110.10">
    <property type="entry name" value="Ubiquitin Conjugating Enzyme"/>
    <property type="match status" value="1"/>
</dbReference>
<dbReference type="AlphaFoldDB" id="A0A803YFE0"/>
<dbReference type="OrthoDB" id="9973183at2759"/>
<dbReference type="Ensembl" id="ENSMGAT00000027566.1">
    <property type="protein sequence ID" value="ENSMGAP00000030487.1"/>
    <property type="gene ID" value="ENSMGAG00000017617.1"/>
</dbReference>
<proteinExistence type="predicted"/>